<evidence type="ECO:0000256" key="1">
    <source>
        <dbReference type="ARBA" id="ARBA00001911"/>
    </source>
</evidence>
<dbReference type="InterPro" id="IPR020082">
    <property type="entry name" value="S-Ado-L-homoCys_hydrolase_CS"/>
</dbReference>
<organism evidence="6 7">
    <name type="scientific">Rotaria sordida</name>
    <dbReference type="NCBI Taxonomy" id="392033"/>
    <lineage>
        <taxon>Eukaryota</taxon>
        <taxon>Metazoa</taxon>
        <taxon>Spiralia</taxon>
        <taxon>Gnathifera</taxon>
        <taxon>Rotifera</taxon>
        <taxon>Eurotatoria</taxon>
        <taxon>Bdelloidea</taxon>
        <taxon>Philodinida</taxon>
        <taxon>Philodinidae</taxon>
        <taxon>Rotaria</taxon>
    </lineage>
</organism>
<dbReference type="EMBL" id="CAJNOO010000581">
    <property type="protein sequence ID" value="CAF0984008.1"/>
    <property type="molecule type" value="Genomic_DNA"/>
</dbReference>
<dbReference type="Proteomes" id="UP000663882">
    <property type="component" value="Unassembled WGS sequence"/>
</dbReference>
<evidence type="ECO:0000256" key="4">
    <source>
        <dbReference type="ARBA" id="ARBA00023027"/>
    </source>
</evidence>
<keyword evidence="4" id="KW-0520">NAD</keyword>
<dbReference type="InterPro" id="IPR015878">
    <property type="entry name" value="Ado_hCys_hydrolase_NAD-bd"/>
</dbReference>
<dbReference type="PANTHER" id="PTHR23420">
    <property type="entry name" value="ADENOSYLHOMOCYSTEINASE"/>
    <property type="match status" value="1"/>
</dbReference>
<keyword evidence="3" id="KW-0554">One-carbon metabolism</keyword>
<dbReference type="AlphaFoldDB" id="A0A814FIR6"/>
<dbReference type="SMART" id="SM00997">
    <property type="entry name" value="AdoHcyase_NAD"/>
    <property type="match status" value="1"/>
</dbReference>
<dbReference type="PANTHER" id="PTHR23420:SF0">
    <property type="entry name" value="ADENOSYLHOMOCYSTEINASE"/>
    <property type="match status" value="1"/>
</dbReference>
<evidence type="ECO:0000259" key="5">
    <source>
        <dbReference type="SMART" id="SM00997"/>
    </source>
</evidence>
<evidence type="ECO:0000256" key="3">
    <source>
        <dbReference type="ARBA" id="ARBA00022563"/>
    </source>
</evidence>
<evidence type="ECO:0000313" key="6">
    <source>
        <dbReference type="EMBL" id="CAF0984008.1"/>
    </source>
</evidence>
<comment type="similarity">
    <text evidence="2">Belongs to the adenosylhomocysteinase family.</text>
</comment>
<gene>
    <name evidence="6" type="ORF">RFH988_LOCUS13293</name>
</gene>
<dbReference type="Gene3D" id="3.40.50.720">
    <property type="entry name" value="NAD(P)-binding Rossmann-like Domain"/>
    <property type="match status" value="1"/>
</dbReference>
<dbReference type="GO" id="GO:0033353">
    <property type="term" value="P:S-adenosylmethionine cycle"/>
    <property type="evidence" value="ECO:0007669"/>
    <property type="project" value="TreeGrafter"/>
</dbReference>
<dbReference type="PROSITE" id="PS00738">
    <property type="entry name" value="ADOHCYASE_1"/>
    <property type="match status" value="1"/>
</dbReference>
<dbReference type="GO" id="GO:0006730">
    <property type="term" value="P:one-carbon metabolic process"/>
    <property type="evidence" value="ECO:0007669"/>
    <property type="project" value="UniProtKB-KW"/>
</dbReference>
<protein>
    <recommendedName>
        <fullName evidence="5">S-adenosyl-L-homocysteine hydrolase NAD binding domain-containing protein</fullName>
    </recommendedName>
</protein>
<reference evidence="6" key="1">
    <citation type="submission" date="2021-02" db="EMBL/GenBank/DDBJ databases">
        <authorList>
            <person name="Nowell W R."/>
        </authorList>
    </citation>
    <scope>NUCLEOTIDE SEQUENCE</scope>
</reference>
<comment type="cofactor">
    <cofactor evidence="1">
        <name>NAD(+)</name>
        <dbReference type="ChEBI" id="CHEBI:57540"/>
    </cofactor>
</comment>
<evidence type="ECO:0000256" key="2">
    <source>
        <dbReference type="ARBA" id="ARBA00007122"/>
    </source>
</evidence>
<dbReference type="InterPro" id="IPR000043">
    <property type="entry name" value="Adenosylhomocysteinase-like"/>
</dbReference>
<dbReference type="Gene3D" id="3.40.50.1480">
    <property type="entry name" value="Adenosylhomocysteinase-like"/>
    <property type="match status" value="2"/>
</dbReference>
<accession>A0A814FIR6</accession>
<dbReference type="SMART" id="SM00996">
    <property type="entry name" value="AdoHcyase"/>
    <property type="match status" value="1"/>
</dbReference>
<dbReference type="SUPFAM" id="SSF52283">
    <property type="entry name" value="Formate/glycerate dehydrogenase catalytic domain-like"/>
    <property type="match status" value="1"/>
</dbReference>
<comment type="caution">
    <text evidence="6">The sequence shown here is derived from an EMBL/GenBank/DDBJ whole genome shotgun (WGS) entry which is preliminary data.</text>
</comment>
<evidence type="ECO:0000313" key="7">
    <source>
        <dbReference type="Proteomes" id="UP000663882"/>
    </source>
</evidence>
<sequence>MKEEESENSPTSPILTSVGAKYFRRQLSEKNFDESQMTNRFDDEQKPFLFIDDIEKSPYKIANINLAELGRKELSMADDEMAGVMLLREIYTPKQPLKGVRLAECLHLTAQTGVMIETFRQLGAQIQWSSCNPLSTQDHVAAALTIYFANGQPLNAILDDSCNLTRIIHEKYPHLTSMIYGSSEETTAGITKLRKLFKNNKLKIPVINVNDSVTKSKFDNNCGCGESLIDGIKRATDVMIGGKIAVVIEYDNVGKGYAKVLSGYGARVIVTEIDPICAL</sequence>
<dbReference type="GO" id="GO:0005829">
    <property type="term" value="C:cytosol"/>
    <property type="evidence" value="ECO:0007669"/>
    <property type="project" value="TreeGrafter"/>
</dbReference>
<dbReference type="InterPro" id="IPR036291">
    <property type="entry name" value="NAD(P)-bd_dom_sf"/>
</dbReference>
<name>A0A814FIR6_9BILA</name>
<dbReference type="Pfam" id="PF00670">
    <property type="entry name" value="AdoHcyase_NAD"/>
    <property type="match status" value="1"/>
</dbReference>
<dbReference type="OrthoDB" id="10007170at2759"/>
<proteinExistence type="inferred from homology"/>
<feature type="domain" description="S-adenosyl-L-homocysteine hydrolase NAD binding" evidence="5">
    <location>
        <begin position="220"/>
        <end position="279"/>
    </location>
</feature>
<dbReference type="InterPro" id="IPR042172">
    <property type="entry name" value="Adenosylhomocyst_ase-like_sf"/>
</dbReference>
<dbReference type="GO" id="GO:0004013">
    <property type="term" value="F:adenosylhomocysteinase activity"/>
    <property type="evidence" value="ECO:0007669"/>
    <property type="project" value="TreeGrafter"/>
</dbReference>
<dbReference type="Pfam" id="PF05221">
    <property type="entry name" value="AdoHcyase"/>
    <property type="match status" value="2"/>
</dbReference>
<dbReference type="SUPFAM" id="SSF51735">
    <property type="entry name" value="NAD(P)-binding Rossmann-fold domains"/>
    <property type="match status" value="1"/>
</dbReference>